<dbReference type="HOGENOM" id="CLU_1017794_0_0_1"/>
<dbReference type="InParanoid" id="H3HC96"/>
<dbReference type="VEuPathDB" id="FungiDB:KRP23_8159"/>
<reference evidence="1" key="2">
    <citation type="submission" date="2015-06" db="UniProtKB">
        <authorList>
            <consortium name="EnsemblProtists"/>
        </authorList>
    </citation>
    <scope>IDENTIFICATION</scope>
    <source>
        <strain evidence="1">Pr102</strain>
    </source>
</reference>
<reference evidence="2" key="1">
    <citation type="journal article" date="2006" name="Science">
        <title>Phytophthora genome sequences uncover evolutionary origins and mechanisms of pathogenesis.</title>
        <authorList>
            <person name="Tyler B.M."/>
            <person name="Tripathy S."/>
            <person name="Zhang X."/>
            <person name="Dehal P."/>
            <person name="Jiang R.H."/>
            <person name="Aerts A."/>
            <person name="Arredondo F.D."/>
            <person name="Baxter L."/>
            <person name="Bensasson D."/>
            <person name="Beynon J.L."/>
            <person name="Chapman J."/>
            <person name="Damasceno C.M."/>
            <person name="Dorrance A.E."/>
            <person name="Dou D."/>
            <person name="Dickerman A.W."/>
            <person name="Dubchak I.L."/>
            <person name="Garbelotto M."/>
            <person name="Gijzen M."/>
            <person name="Gordon S.G."/>
            <person name="Govers F."/>
            <person name="Grunwald N.J."/>
            <person name="Huang W."/>
            <person name="Ivors K.L."/>
            <person name="Jones R.W."/>
            <person name="Kamoun S."/>
            <person name="Krampis K."/>
            <person name="Lamour K.H."/>
            <person name="Lee M.K."/>
            <person name="McDonald W.H."/>
            <person name="Medina M."/>
            <person name="Meijer H.J."/>
            <person name="Nordberg E.K."/>
            <person name="Maclean D.J."/>
            <person name="Ospina-Giraldo M.D."/>
            <person name="Morris P.F."/>
            <person name="Phuntumart V."/>
            <person name="Putnam N.H."/>
            <person name="Rash S."/>
            <person name="Rose J.K."/>
            <person name="Sakihama Y."/>
            <person name="Salamov A.A."/>
            <person name="Savidor A."/>
            <person name="Scheuring C.F."/>
            <person name="Smith B.M."/>
            <person name="Sobral B.W."/>
            <person name="Terry A."/>
            <person name="Torto-Alalibo T.A."/>
            <person name="Win J."/>
            <person name="Xu Z."/>
            <person name="Zhang H."/>
            <person name="Grigoriev I.V."/>
            <person name="Rokhsar D.S."/>
            <person name="Boore J.L."/>
        </authorList>
    </citation>
    <scope>NUCLEOTIDE SEQUENCE [LARGE SCALE GENOMIC DNA]</scope>
    <source>
        <strain evidence="2">Pr102</strain>
    </source>
</reference>
<protein>
    <submittedName>
        <fullName evidence="1">Uncharacterized protein</fullName>
    </submittedName>
</protein>
<dbReference type="eggNOG" id="ENOG502QXRP">
    <property type="taxonomic scope" value="Eukaryota"/>
</dbReference>
<dbReference type="Pfam" id="PF14559">
    <property type="entry name" value="TPR_19"/>
    <property type="match status" value="1"/>
</dbReference>
<dbReference type="VEuPathDB" id="FungiDB:KRP22_12720"/>
<dbReference type="AlphaFoldDB" id="H3HC96"/>
<sequence length="220" mass="24143">MISPLKDIVIATVLGTGAGLIWNNFKDGELDRIGRFYKCRMRLYVHLEPADAALAWTKRLTLPSADALHASPSVRSVLNSFIGAYNAKFRPQTPLGAQTVDVYVEFHQNVASRRLLSSLDASIAAVASSRGSTTVHAGKDGQDTKLGRTLALAEIHMKQKKFRAARDIYTHVLAEDPRNPKALLALGGILVACGRHEEAAKKYFLKYWKTHGERDICTGG</sequence>
<dbReference type="SUPFAM" id="SSF48452">
    <property type="entry name" value="TPR-like"/>
    <property type="match status" value="1"/>
</dbReference>
<dbReference type="InterPro" id="IPR011990">
    <property type="entry name" value="TPR-like_helical_dom_sf"/>
</dbReference>
<organism evidence="1 2">
    <name type="scientific">Phytophthora ramorum</name>
    <name type="common">Sudden oak death agent</name>
    <dbReference type="NCBI Taxonomy" id="164328"/>
    <lineage>
        <taxon>Eukaryota</taxon>
        <taxon>Sar</taxon>
        <taxon>Stramenopiles</taxon>
        <taxon>Oomycota</taxon>
        <taxon>Peronosporomycetes</taxon>
        <taxon>Peronosporales</taxon>
        <taxon>Peronosporaceae</taxon>
        <taxon>Phytophthora</taxon>
    </lineage>
</organism>
<dbReference type="EnsemblProtists" id="Phyra94949">
    <property type="protein sequence ID" value="Phyra94949"/>
    <property type="gene ID" value="Phyra94949"/>
</dbReference>
<evidence type="ECO:0000313" key="1">
    <source>
        <dbReference type="EnsemblProtists" id="Phyra94949"/>
    </source>
</evidence>
<proteinExistence type="predicted"/>
<evidence type="ECO:0000313" key="2">
    <source>
        <dbReference type="Proteomes" id="UP000005238"/>
    </source>
</evidence>
<accession>H3HC96</accession>
<name>H3HC96_PHYRM</name>
<dbReference type="VEuPathDB" id="FungiDB:KRP22_12719"/>
<keyword evidence="2" id="KW-1185">Reference proteome</keyword>
<dbReference type="Proteomes" id="UP000005238">
    <property type="component" value="Unassembled WGS sequence"/>
</dbReference>
<dbReference type="EMBL" id="DS566023">
    <property type="status" value="NOT_ANNOTATED_CDS"/>
    <property type="molecule type" value="Genomic_DNA"/>
</dbReference>
<dbReference type="Gene3D" id="1.25.40.10">
    <property type="entry name" value="Tetratricopeptide repeat domain"/>
    <property type="match status" value="1"/>
</dbReference>
<dbReference type="VEuPathDB" id="FungiDB:KRP23_8158"/>